<feature type="non-terminal residue" evidence="2">
    <location>
        <position position="1"/>
    </location>
</feature>
<dbReference type="EMBL" id="UYRW01011088">
    <property type="protein sequence ID" value="VDM99365.1"/>
    <property type="molecule type" value="Genomic_DNA"/>
</dbReference>
<dbReference type="Proteomes" id="UP000271087">
    <property type="component" value="Unassembled WGS sequence"/>
</dbReference>
<name>A0A3P7MV18_ONCOC</name>
<gene>
    <name evidence="2" type="ORF">NOO_LOCUS12561</name>
</gene>
<accession>A0A3P7MV18</accession>
<reference evidence="2 3" key="1">
    <citation type="submission" date="2018-08" db="EMBL/GenBank/DDBJ databases">
        <authorList>
            <person name="Laetsch R D."/>
            <person name="Stevens L."/>
            <person name="Kumar S."/>
            <person name="Blaxter L. M."/>
        </authorList>
    </citation>
    <scope>NUCLEOTIDE SEQUENCE [LARGE SCALE GENOMIC DNA]</scope>
</reference>
<dbReference type="AlphaFoldDB" id="A0A3P7MV18"/>
<feature type="region of interest" description="Disordered" evidence="1">
    <location>
        <begin position="43"/>
        <end position="73"/>
    </location>
</feature>
<proteinExistence type="predicted"/>
<evidence type="ECO:0000256" key="1">
    <source>
        <dbReference type="SAM" id="MobiDB-lite"/>
    </source>
</evidence>
<evidence type="ECO:0000313" key="2">
    <source>
        <dbReference type="EMBL" id="VDM99365.1"/>
    </source>
</evidence>
<sequence length="73" mass="8497">IKDGKIKDNDQKLKKKIDEKEEFIALRTRSATKRRIPMYLKNGITKKSQKKTSHPSKLPNILEDSMNTSNKIQ</sequence>
<protein>
    <submittedName>
        <fullName evidence="2">Uncharacterized protein</fullName>
    </submittedName>
</protein>
<evidence type="ECO:0000313" key="3">
    <source>
        <dbReference type="Proteomes" id="UP000271087"/>
    </source>
</evidence>
<keyword evidence="3" id="KW-1185">Reference proteome</keyword>
<organism evidence="2 3">
    <name type="scientific">Onchocerca ochengi</name>
    <name type="common">Filarial nematode worm</name>
    <dbReference type="NCBI Taxonomy" id="42157"/>
    <lineage>
        <taxon>Eukaryota</taxon>
        <taxon>Metazoa</taxon>
        <taxon>Ecdysozoa</taxon>
        <taxon>Nematoda</taxon>
        <taxon>Chromadorea</taxon>
        <taxon>Rhabditida</taxon>
        <taxon>Spirurina</taxon>
        <taxon>Spiruromorpha</taxon>
        <taxon>Filarioidea</taxon>
        <taxon>Onchocercidae</taxon>
        <taxon>Onchocerca</taxon>
    </lineage>
</organism>